<dbReference type="CDD" id="cd10234">
    <property type="entry name" value="ASKHA_NBD_HSP70_DnaK-like"/>
    <property type="match status" value="1"/>
</dbReference>
<dbReference type="Proteomes" id="UP000053780">
    <property type="component" value="Unassembled WGS sequence"/>
</dbReference>
<dbReference type="PROSITE" id="PS00329">
    <property type="entry name" value="HSP70_2"/>
    <property type="match status" value="1"/>
</dbReference>
<dbReference type="OrthoDB" id="2401965at2759"/>
<dbReference type="SUPFAM" id="SSF53067">
    <property type="entry name" value="Actin-like ATPase domain"/>
    <property type="match status" value="2"/>
</dbReference>
<dbReference type="Gene3D" id="2.60.34.10">
    <property type="entry name" value="Substrate Binding Domain Of DNAk, Chain A, domain 1"/>
    <property type="match status" value="1"/>
</dbReference>
<dbReference type="HOGENOM" id="CLU_005965_2_1_1"/>
<dbReference type="Gene3D" id="3.90.640.10">
    <property type="entry name" value="Actin, Chain A, domain 4"/>
    <property type="match status" value="1"/>
</dbReference>
<dbReference type="EMBL" id="KE647265">
    <property type="protein sequence ID" value="EQB60639.1"/>
    <property type="molecule type" value="Genomic_DNA"/>
</dbReference>
<sequence>MTSISSRIIGIDLGTTNSCVSILQNNKPVIIESMEGKRTIPSVVSISKDDIVVGDSAKKNLTTSPKNTIFAAKRLIGRNYDDFELKSYLNKLPYDTIKHCNGDVWIKIDDKKYSPSQISGFILSKLKLAAEKFLNTKILKSVITVPAYFNDMQRQATKDAGKIAGLEVLRIVNEPTAAALAYGLDKKAQGNIAVYDLGGGTFDISILELDNGIFHVKSTNGNTFLGGEDLDNILVDYIVNKFESKTGINLRNQKESLSRIKESAEIVKRELSSNLFSEINIPYIYNKDNKNFHLKEKITREEFEKLTKSIVDKTVEPCLKALKDAKLSKENIKHVILVGGMTRMPYVRQLVKKIFGIEPSYNINPDEAVAKGAALQAGVLEGKLKNVLLLDVVPLSLGIELLGGVFEKIIKRNTTVPFKETQSFSTSEDNQTEVDIKVFQGERKMVKDNRFLGEIKLINIPKAPKGVPKIEVSFEADANGIYKVSACDGVTKEKREIEIVPSGGLNEKEIERMIFEAKNNEEKDELNYKRSELKLEIKNLLNKNLPKKYVENLNKILQNEQFDVEETSNLILEIKNQQKK</sequence>
<reference evidence="6 7" key="1">
    <citation type="journal article" date="2013" name="BMC Genomics">
        <title>Genome sequencing and comparative genomics of honey bee microsporidia, Nosema apis reveal novel insights into host-parasite interactions.</title>
        <authorList>
            <person name="Chen Yp."/>
            <person name="Pettis J.S."/>
            <person name="Zhao Y."/>
            <person name="Liu X."/>
            <person name="Tallon L.J."/>
            <person name="Sadzewicz L.D."/>
            <person name="Li R."/>
            <person name="Zheng H."/>
            <person name="Huang S."/>
            <person name="Zhang X."/>
            <person name="Hamilton M.C."/>
            <person name="Pernal S.F."/>
            <person name="Melathopoulos A.P."/>
            <person name="Yan X."/>
            <person name="Evans J.D."/>
        </authorList>
    </citation>
    <scope>NUCLEOTIDE SEQUENCE [LARGE SCALE GENOMIC DNA]</scope>
    <source>
        <strain evidence="6 7">BRL 01</strain>
    </source>
</reference>
<dbReference type="FunFam" id="3.30.420.40:FF:000004">
    <property type="entry name" value="Molecular chaperone DnaK"/>
    <property type="match status" value="1"/>
</dbReference>
<evidence type="ECO:0000256" key="1">
    <source>
        <dbReference type="ARBA" id="ARBA00007381"/>
    </source>
</evidence>
<dbReference type="NCBIfam" id="NF001413">
    <property type="entry name" value="PRK00290.1"/>
    <property type="match status" value="1"/>
</dbReference>
<dbReference type="FunFam" id="3.90.640.10:FF:000003">
    <property type="entry name" value="Molecular chaperone DnaK"/>
    <property type="match status" value="1"/>
</dbReference>
<evidence type="ECO:0000313" key="7">
    <source>
        <dbReference type="Proteomes" id="UP000053780"/>
    </source>
</evidence>
<comment type="similarity">
    <text evidence="1 4">Belongs to the heat shock protein 70 family.</text>
</comment>
<evidence type="ECO:0000256" key="4">
    <source>
        <dbReference type="RuleBase" id="RU003322"/>
    </source>
</evidence>
<evidence type="ECO:0000256" key="5">
    <source>
        <dbReference type="SAM" id="Coils"/>
    </source>
</evidence>
<feature type="coiled-coil region" evidence="5">
    <location>
        <begin position="505"/>
        <end position="543"/>
    </location>
</feature>
<evidence type="ECO:0000256" key="2">
    <source>
        <dbReference type="ARBA" id="ARBA00022741"/>
    </source>
</evidence>
<dbReference type="FunFam" id="2.60.34.10:FF:000023">
    <property type="entry name" value="70 kDa heat shock cognate protein"/>
    <property type="match status" value="1"/>
</dbReference>
<dbReference type="Gene3D" id="3.30.420.40">
    <property type="match status" value="2"/>
</dbReference>
<organism evidence="6 7">
    <name type="scientific">Vairimorpha apis BRL 01</name>
    <dbReference type="NCBI Taxonomy" id="1037528"/>
    <lineage>
        <taxon>Eukaryota</taxon>
        <taxon>Fungi</taxon>
        <taxon>Fungi incertae sedis</taxon>
        <taxon>Microsporidia</taxon>
        <taxon>Nosematidae</taxon>
        <taxon>Vairimorpha</taxon>
    </lineage>
</organism>
<dbReference type="PRINTS" id="PR00301">
    <property type="entry name" value="HEATSHOCK70"/>
</dbReference>
<name>T0L807_9MICR</name>
<dbReference type="SUPFAM" id="SSF100920">
    <property type="entry name" value="Heat shock protein 70kD (HSP70), peptide-binding domain"/>
    <property type="match status" value="1"/>
</dbReference>
<dbReference type="PROSITE" id="PS00297">
    <property type="entry name" value="HSP70_1"/>
    <property type="match status" value="1"/>
</dbReference>
<keyword evidence="5" id="KW-0175">Coiled coil</keyword>
<dbReference type="GO" id="GO:0005524">
    <property type="term" value="F:ATP binding"/>
    <property type="evidence" value="ECO:0007669"/>
    <property type="project" value="UniProtKB-KW"/>
</dbReference>
<dbReference type="PANTHER" id="PTHR19375">
    <property type="entry name" value="HEAT SHOCK PROTEIN 70KDA"/>
    <property type="match status" value="1"/>
</dbReference>
<dbReference type="VEuPathDB" id="MicrosporidiaDB:NAPIS_ORF01794"/>
<accession>T0L807</accession>
<evidence type="ECO:0000313" key="6">
    <source>
        <dbReference type="EMBL" id="EQB60639.1"/>
    </source>
</evidence>
<dbReference type="FunFam" id="3.30.30.30:FF:000003">
    <property type="entry name" value="Heat shock protein 9"/>
    <property type="match status" value="1"/>
</dbReference>
<dbReference type="InterPro" id="IPR043129">
    <property type="entry name" value="ATPase_NBD"/>
</dbReference>
<protein>
    <submittedName>
        <fullName evidence="6">Chaperone protein</fullName>
    </submittedName>
</protein>
<keyword evidence="7" id="KW-1185">Reference proteome</keyword>
<dbReference type="InterPro" id="IPR013126">
    <property type="entry name" value="Hsp_70_fam"/>
</dbReference>
<dbReference type="InterPro" id="IPR029047">
    <property type="entry name" value="HSP70_peptide-bd_sf"/>
</dbReference>
<dbReference type="GO" id="GO:0140662">
    <property type="term" value="F:ATP-dependent protein folding chaperone"/>
    <property type="evidence" value="ECO:0007669"/>
    <property type="project" value="InterPro"/>
</dbReference>
<keyword evidence="2 4" id="KW-0547">Nucleotide-binding</keyword>
<dbReference type="AlphaFoldDB" id="T0L807"/>
<dbReference type="InterPro" id="IPR018181">
    <property type="entry name" value="Heat_shock_70_CS"/>
</dbReference>
<keyword evidence="3 4" id="KW-0067">ATP-binding</keyword>
<evidence type="ECO:0000256" key="3">
    <source>
        <dbReference type="ARBA" id="ARBA00022840"/>
    </source>
</evidence>
<proteinExistence type="inferred from homology"/>
<dbReference type="PROSITE" id="PS01036">
    <property type="entry name" value="HSP70_3"/>
    <property type="match status" value="1"/>
</dbReference>
<gene>
    <name evidence="6" type="ORF">NAPIS_ORF01794</name>
</gene>
<dbReference type="Pfam" id="PF00012">
    <property type="entry name" value="HSP70"/>
    <property type="match status" value="1"/>
</dbReference>